<dbReference type="Proteomes" id="UP000002648">
    <property type="component" value="Unassembled WGS sequence"/>
</dbReference>
<sequence>MFLKEWGAFNWIVEESFGYYLRMCGKMTGYYAAHVSDYILFALKYREVQILSYFLVWSCGKLKFPLNKG</sequence>
<accession>A0A9P2S068</accession>
<dbReference type="EMBL" id="AIMD01000033">
    <property type="protein sequence ID" value="EJF94617.1"/>
    <property type="molecule type" value="Genomic_DNA"/>
</dbReference>
<reference evidence="1 2" key="1">
    <citation type="submission" date="2012-03" db="EMBL/GenBank/DDBJ databases">
        <title>The Genome Sequence of Bartonella taylorii 8TBB.</title>
        <authorList>
            <consortium name="The Broad Institute Genome Sequencing Platform"/>
            <consortium name="The Broad Institute Genome Sequencing Center for Infectious Disease"/>
            <person name="Feldgarden M."/>
            <person name="Kirby J."/>
            <person name="Kosoy M."/>
            <person name="Birtles R."/>
            <person name="Probert W.S."/>
            <person name="Chiaraviglio L."/>
            <person name="Young S.K."/>
            <person name="Zeng Q."/>
            <person name="Gargeya S."/>
            <person name="Fitzgerald M."/>
            <person name="Haas B."/>
            <person name="Abouelleil A."/>
            <person name="Alvarado L."/>
            <person name="Arachchi H.M."/>
            <person name="Berlin A."/>
            <person name="Chapman S.B."/>
            <person name="Gearin G."/>
            <person name="Goldberg J."/>
            <person name="Griggs A."/>
            <person name="Gujja S."/>
            <person name="Hansen M."/>
            <person name="Heiman D."/>
            <person name="Howarth C."/>
            <person name="Larimer J."/>
            <person name="Lui A."/>
            <person name="MacDonald P.J.P."/>
            <person name="McCowen C."/>
            <person name="Montmayeur A."/>
            <person name="Murphy C."/>
            <person name="Neiman D."/>
            <person name="Pearson M."/>
            <person name="Priest M."/>
            <person name="Roberts A."/>
            <person name="Saif S."/>
            <person name="Shea T."/>
            <person name="Sisk P."/>
            <person name="Stolte C."/>
            <person name="Sykes S."/>
            <person name="Wortman J."/>
            <person name="Nusbaum C."/>
            <person name="Birren B."/>
        </authorList>
    </citation>
    <scope>NUCLEOTIDE SEQUENCE [LARGE SCALE GENOMIC DNA]</scope>
    <source>
        <strain evidence="1 2">8TBB</strain>
    </source>
</reference>
<comment type="caution">
    <text evidence="1">The sequence shown here is derived from an EMBL/GenBank/DDBJ whole genome shotgun (WGS) entry which is preliminary data.</text>
</comment>
<evidence type="ECO:0000313" key="2">
    <source>
        <dbReference type="Proteomes" id="UP000002648"/>
    </source>
</evidence>
<gene>
    <name evidence="1" type="ORF">ME9_00930</name>
</gene>
<evidence type="ECO:0000313" key="1">
    <source>
        <dbReference type="EMBL" id="EJF94617.1"/>
    </source>
</evidence>
<protein>
    <submittedName>
        <fullName evidence="1">Uncharacterized protein</fullName>
    </submittedName>
</protein>
<organism evidence="1 2">
    <name type="scientific">Bartonella taylorii 8TBB</name>
    <dbReference type="NCBI Taxonomy" id="1094560"/>
    <lineage>
        <taxon>Bacteria</taxon>
        <taxon>Pseudomonadati</taxon>
        <taxon>Pseudomonadota</taxon>
        <taxon>Alphaproteobacteria</taxon>
        <taxon>Hyphomicrobiales</taxon>
        <taxon>Bartonellaceae</taxon>
        <taxon>Bartonella</taxon>
    </lineage>
</organism>
<keyword evidence="2" id="KW-1185">Reference proteome</keyword>
<proteinExistence type="predicted"/>
<name>A0A9P2S068_BARTA</name>
<dbReference type="AlphaFoldDB" id="A0A9P2S068"/>